<dbReference type="Proteomes" id="UP000500949">
    <property type="component" value="Chromosome"/>
</dbReference>
<evidence type="ECO:0000313" key="15">
    <source>
        <dbReference type="Proteomes" id="UP000481700"/>
    </source>
</evidence>
<evidence type="ECO:0000313" key="13">
    <source>
        <dbReference type="Proteomes" id="UP000441162"/>
    </source>
</evidence>
<dbReference type="Gene3D" id="3.40.390.10">
    <property type="entry name" value="Collagenase (Catalytic Domain)"/>
    <property type="match status" value="1"/>
</dbReference>
<protein>
    <submittedName>
        <fullName evidence="5">Peptidase M64</fullName>
    </submittedName>
</protein>
<reference evidence="8 10" key="1">
    <citation type="submission" date="2018-08" db="EMBL/GenBank/DDBJ databases">
        <title>A genome reference for cultivated species of the human gut microbiota.</title>
        <authorList>
            <person name="Zou Y."/>
            <person name="Xue W."/>
            <person name="Luo G."/>
        </authorList>
    </citation>
    <scope>NUCLEOTIDE SEQUENCE [LARGE SCALE GENOMIC DNA]</scope>
    <source>
        <strain evidence="8 10">AF14-1AC</strain>
    </source>
</reference>
<dbReference type="Pfam" id="PF16217">
    <property type="entry name" value="M64_N"/>
    <property type="match status" value="1"/>
</dbReference>
<dbReference type="Proteomes" id="UP000481700">
    <property type="component" value="Unassembled WGS sequence"/>
</dbReference>
<evidence type="ECO:0000313" key="4">
    <source>
        <dbReference type="EMBL" id="KAA5381073.1"/>
    </source>
</evidence>
<dbReference type="KEGG" id="bdh:GV66_10020"/>
<evidence type="ECO:0000313" key="9">
    <source>
        <dbReference type="EMBL" id="TDB06529.1"/>
    </source>
</evidence>
<evidence type="ECO:0000313" key="7">
    <source>
        <dbReference type="EMBL" id="QJR75502.1"/>
    </source>
</evidence>
<dbReference type="EMBL" id="QRZL01000004">
    <property type="protein sequence ID" value="RGV79978.1"/>
    <property type="molecule type" value="Genomic_DNA"/>
</dbReference>
<dbReference type="EMBL" id="CP046176">
    <property type="protein sequence ID" value="QJR75502.1"/>
    <property type="molecule type" value="Genomic_DNA"/>
</dbReference>
<evidence type="ECO:0000313" key="16">
    <source>
        <dbReference type="Proteomes" id="UP000500949"/>
    </source>
</evidence>
<gene>
    <name evidence="2" type="ORF">CE91St7_22860</name>
    <name evidence="8" type="ORF">DWW04_06145</name>
    <name evidence="9" type="ORF">E1J06_03420</name>
    <name evidence="6" type="ORF">F2Y51_04910</name>
    <name evidence="5" type="ORF">F2Y58_04290</name>
    <name evidence="4" type="ORF">F2Y61_16265</name>
    <name evidence="3" type="ORF">F2Z07_07635</name>
    <name evidence="7" type="ORF">GKD17_03440</name>
</gene>
<name>A0A076J654_9BACT</name>
<dbReference type="Proteomes" id="UP000481616">
    <property type="component" value="Unassembled WGS sequence"/>
</dbReference>
<dbReference type="EMBL" id="VVZV01000007">
    <property type="protein sequence ID" value="KAA5321354.1"/>
    <property type="molecule type" value="Genomic_DNA"/>
</dbReference>
<dbReference type="InterPro" id="IPR019026">
    <property type="entry name" value="Peptidase_M64_IgA"/>
</dbReference>
<organism evidence="5 14">
    <name type="scientific">Phocaeicola dorei</name>
    <dbReference type="NCBI Taxonomy" id="357276"/>
    <lineage>
        <taxon>Bacteria</taxon>
        <taxon>Pseudomonadati</taxon>
        <taxon>Bacteroidota</taxon>
        <taxon>Bacteroidia</taxon>
        <taxon>Bacteroidales</taxon>
        <taxon>Bacteroidaceae</taxon>
        <taxon>Phocaeicola</taxon>
    </lineage>
</organism>
<dbReference type="EMBL" id="VVZB01000010">
    <property type="protein sequence ID" value="KAA5381073.1"/>
    <property type="molecule type" value="Genomic_DNA"/>
</dbReference>
<evidence type="ECO:0000313" key="8">
    <source>
        <dbReference type="EMBL" id="RGV79978.1"/>
    </source>
</evidence>
<dbReference type="Proteomes" id="UP001055104">
    <property type="component" value="Unassembled WGS sequence"/>
</dbReference>
<evidence type="ECO:0000313" key="11">
    <source>
        <dbReference type="Proteomes" id="UP000294834"/>
    </source>
</evidence>
<dbReference type="EMBL" id="VVYY01000003">
    <property type="protein sequence ID" value="KAA5399883.1"/>
    <property type="molecule type" value="Genomic_DNA"/>
</dbReference>
<dbReference type="Proteomes" id="UP000347681">
    <property type="component" value="Unassembled WGS sequence"/>
</dbReference>
<evidence type="ECO:0000313" key="12">
    <source>
        <dbReference type="Proteomes" id="UP000347681"/>
    </source>
</evidence>
<dbReference type="InterPro" id="IPR038171">
    <property type="entry name" value="M64_N_sf"/>
</dbReference>
<sequence length="461" mass="52323">MTFLDNIRAIHNFYCINTNNLIEYSIFVENAQTMKKTFIFILWSLFSVAVNAQNFNDYFEDKTLRVDYIFTGNATKQEIYLDELSSLPKWAGRKHHLAELPLAGNGEITMKDKATGKTIYRTSFSSLFQEWVSEEEANRIKKGFENSFLLPYPKKEAIVTISLKDVYHKVNASLTHEIVPNDILIHQRGTNHITPHRYLLQSGNTADCIDVAIMAEGYTEKEMDIFYKDAQTACDALFSHEPFKKLKEKFNIVAVASPSEDSGVSIPGQGKWKSTAVSSHFNTFYSDRYLTTSRVKSIHNWLAGIPYEHIIILANTDTYGGGGIYNSYTLTTAHHPDFQPVVVHEFGHSFGGLADEYAYTEAPSPQYPYEVEPWEPNITTLIDFDSKWKDMIPKGTAIPTPVATENADLYTKVGVYEGAGYTQKGLYRPTTECRMKINEAPAFCPVCQRALERLINFYTAK</sequence>
<dbReference type="Proteomes" id="UP000283678">
    <property type="component" value="Unassembled WGS sequence"/>
</dbReference>
<evidence type="ECO:0000313" key="3">
    <source>
        <dbReference type="EMBL" id="KAA5321354.1"/>
    </source>
</evidence>
<dbReference type="EMBL" id="BQOB01000001">
    <property type="protein sequence ID" value="GKH81402.1"/>
    <property type="molecule type" value="Genomic_DNA"/>
</dbReference>
<reference evidence="2" key="5">
    <citation type="submission" date="2022-01" db="EMBL/GenBank/DDBJ databases">
        <title>Novel bile acid biosynthetic pathways are enriched in the microbiome of centenarians.</title>
        <authorList>
            <person name="Sato Y."/>
            <person name="Atarashi K."/>
            <person name="Plichta R.D."/>
            <person name="Arai Y."/>
            <person name="Sasajima S."/>
            <person name="Kearney M.S."/>
            <person name="Suda W."/>
            <person name="Takeshita K."/>
            <person name="Sasaki T."/>
            <person name="Okamoto S."/>
            <person name="Skelly N.A."/>
            <person name="Okamura Y."/>
            <person name="Vlamakis H."/>
            <person name="Li Y."/>
            <person name="Tanoue T."/>
            <person name="Takei H."/>
            <person name="Nittono H."/>
            <person name="Narushima S."/>
            <person name="Irie J."/>
            <person name="Itoh H."/>
            <person name="Moriya K."/>
            <person name="Sugiura Y."/>
            <person name="Suematsu M."/>
            <person name="Moritoki N."/>
            <person name="Shibata S."/>
            <person name="Littman R.D."/>
            <person name="Fischbach A.M."/>
            <person name="Uwamino Y."/>
            <person name="Inoue T."/>
            <person name="Honda A."/>
            <person name="Hattori M."/>
            <person name="Murai T."/>
            <person name="Xavier J.R."/>
            <person name="Hirose N."/>
            <person name="Honda K."/>
        </authorList>
    </citation>
    <scope>NUCLEOTIDE SEQUENCE</scope>
    <source>
        <strain evidence="2">CE91-St7</strain>
    </source>
</reference>
<dbReference type="KEGG" id="bdo:EL88_17540"/>
<dbReference type="Gene3D" id="2.60.40.3250">
    <property type="entry name" value="Peptidase M64, N-terminal domain"/>
    <property type="match status" value="1"/>
</dbReference>
<dbReference type="GO" id="GO:0008237">
    <property type="term" value="F:metallopeptidase activity"/>
    <property type="evidence" value="ECO:0007669"/>
    <property type="project" value="InterPro"/>
</dbReference>
<dbReference type="EMBL" id="SLTX01000001">
    <property type="protein sequence ID" value="TDB06529.1"/>
    <property type="molecule type" value="Genomic_DNA"/>
</dbReference>
<evidence type="ECO:0000313" key="14">
    <source>
        <dbReference type="Proteomes" id="UP000481616"/>
    </source>
</evidence>
<dbReference type="eggNOG" id="COG2304">
    <property type="taxonomic scope" value="Bacteria"/>
</dbReference>
<dbReference type="AlphaFoldDB" id="A0A076J654"/>
<evidence type="ECO:0000313" key="6">
    <source>
        <dbReference type="EMBL" id="KAA5406828.1"/>
    </source>
</evidence>
<evidence type="ECO:0000313" key="2">
    <source>
        <dbReference type="EMBL" id="GKH81402.1"/>
    </source>
</evidence>
<reference evidence="12 13" key="2">
    <citation type="journal article" date="2019" name="Nat. Med.">
        <title>A library of human gut bacterial isolates paired with longitudinal multiomics data enables mechanistic microbiome research.</title>
        <authorList>
            <person name="Poyet M."/>
            <person name="Groussin M."/>
            <person name="Gibbons S.M."/>
            <person name="Avila-Pacheco J."/>
            <person name="Jiang X."/>
            <person name="Kearney S.M."/>
            <person name="Perrotta A.R."/>
            <person name="Berdy B."/>
            <person name="Zhao S."/>
            <person name="Lieberman T.D."/>
            <person name="Swanson P.K."/>
            <person name="Smith M."/>
            <person name="Roesemann S."/>
            <person name="Alexander J.E."/>
            <person name="Rich S.A."/>
            <person name="Livny J."/>
            <person name="Vlamakis H."/>
            <person name="Clish C."/>
            <person name="Bullock K."/>
            <person name="Deik A."/>
            <person name="Scott J."/>
            <person name="Pierce K.A."/>
            <person name="Xavier R.J."/>
            <person name="Alm E.J."/>
        </authorList>
    </citation>
    <scope>NUCLEOTIDE SEQUENCE [LARGE SCALE GENOMIC DNA]</scope>
    <source>
        <strain evidence="5 14">BIOML-A1</strain>
        <strain evidence="3 15">BIOML-A25</strain>
        <strain evidence="6 13">BIOML-A4</strain>
        <strain evidence="4 12">BIOML-A5</strain>
    </source>
</reference>
<evidence type="ECO:0000313" key="5">
    <source>
        <dbReference type="EMBL" id="KAA5399883.1"/>
    </source>
</evidence>
<dbReference type="Proteomes" id="UP000441162">
    <property type="component" value="Unassembled WGS sequence"/>
</dbReference>
<dbReference type="InterPro" id="IPR032625">
    <property type="entry name" value="M64_N"/>
</dbReference>
<dbReference type="InterPro" id="IPR024079">
    <property type="entry name" value="MetalloPept_cat_dom_sf"/>
</dbReference>
<accession>A0A076J654</accession>
<feature type="domain" description="Peptidase M64 N-terminal" evidence="1">
    <location>
        <begin position="54"/>
        <end position="173"/>
    </location>
</feature>
<reference evidence="7 16" key="4">
    <citation type="submission" date="2019-11" db="EMBL/GenBank/DDBJ databases">
        <title>Complete genome sequence of Bacteroides dorei DSM 17855.</title>
        <authorList>
            <person name="Russell J.T."/>
        </authorList>
    </citation>
    <scope>NUCLEOTIDE SEQUENCE [LARGE SCALE GENOMIC DNA]</scope>
    <source>
        <strain evidence="7 16">DSM 17855</strain>
    </source>
</reference>
<evidence type="ECO:0000313" key="10">
    <source>
        <dbReference type="Proteomes" id="UP000283678"/>
    </source>
</evidence>
<proteinExistence type="predicted"/>
<evidence type="ECO:0000259" key="1">
    <source>
        <dbReference type="Pfam" id="PF16217"/>
    </source>
</evidence>
<dbReference type="Pfam" id="PF09471">
    <property type="entry name" value="Peptidase_M64"/>
    <property type="match status" value="2"/>
</dbReference>
<dbReference type="Proteomes" id="UP000294834">
    <property type="component" value="Unassembled WGS sequence"/>
</dbReference>
<reference evidence="9 11" key="3">
    <citation type="journal article" date="2019" name="Nat. Microbiol.">
        <title>Genomic variation and strain-specific functional adaptation in the human gut microbiome during early life.</title>
        <authorList>
            <person name="Vatanen T."/>
            <person name="Plichta D.R."/>
            <person name="Somani J."/>
            <person name="Munch P.C."/>
            <person name="Arthur T.D."/>
            <person name="Hall A.B."/>
            <person name="Rudolf S."/>
            <person name="Oakeley E.J."/>
            <person name="Ke X."/>
            <person name="Young R.A."/>
            <person name="Haiser H.J."/>
            <person name="Kolde R."/>
            <person name="Yassour M."/>
            <person name="Luopajarvi K."/>
            <person name="Siljander H."/>
            <person name="Virtanen S.M."/>
            <person name="Ilonen J."/>
            <person name="Uibo R."/>
            <person name="Tillmann V."/>
            <person name="Mokurov S."/>
            <person name="Dorshakova N."/>
            <person name="Porter J.A."/>
            <person name="McHardy A.C."/>
            <person name="Lahdesmaki H."/>
            <person name="Vlamakis H."/>
            <person name="Huttenhower C."/>
            <person name="Knip M."/>
            <person name="Xavier R.J."/>
        </authorList>
    </citation>
    <scope>NUCLEOTIDE SEQUENCE [LARGE SCALE GENOMIC DNA]</scope>
    <source>
        <strain evidence="9 11">RJX1052</strain>
    </source>
</reference>
<dbReference type="EMBL" id="VVZA01000003">
    <property type="protein sequence ID" value="KAA5406828.1"/>
    <property type="molecule type" value="Genomic_DNA"/>
</dbReference>